<dbReference type="Proteomes" id="UP000590811">
    <property type="component" value="Unassembled WGS sequence"/>
</dbReference>
<feature type="compositionally biased region" description="Low complexity" evidence="1">
    <location>
        <begin position="151"/>
        <end position="173"/>
    </location>
</feature>
<dbReference type="Pfam" id="PF07332">
    <property type="entry name" value="Phage_holin_3_6"/>
    <property type="match status" value="1"/>
</dbReference>
<evidence type="ECO:0000313" key="4">
    <source>
        <dbReference type="EMBL" id="RKT79089.1"/>
    </source>
</evidence>
<feature type="transmembrane region" description="Helical" evidence="2">
    <location>
        <begin position="44"/>
        <end position="66"/>
    </location>
</feature>
<dbReference type="EMBL" id="RBXT01000001">
    <property type="protein sequence ID" value="RKT79089.1"/>
    <property type="molecule type" value="Genomic_DNA"/>
</dbReference>
<keyword evidence="2" id="KW-0472">Membrane</keyword>
<keyword evidence="2" id="KW-0812">Transmembrane</keyword>
<evidence type="ECO:0000313" key="6">
    <source>
        <dbReference type="Proteomes" id="UP000590811"/>
    </source>
</evidence>
<comment type="caution">
    <text evidence="4">The sequence shown here is derived from an EMBL/GenBank/DDBJ whole genome shotgun (WGS) entry which is preliminary data.</text>
</comment>
<accession>A0A495Y0H0</accession>
<keyword evidence="5" id="KW-1185">Reference proteome</keyword>
<dbReference type="RefSeq" id="WP_121033734.1">
    <property type="nucleotide sequence ID" value="NZ_JACHVT010000003.1"/>
</dbReference>
<dbReference type="OrthoDB" id="3828498at2"/>
<dbReference type="InterPro" id="IPR009937">
    <property type="entry name" value="Phage_holin_3_6"/>
</dbReference>
<evidence type="ECO:0000313" key="3">
    <source>
        <dbReference type="EMBL" id="MBB2986333.1"/>
    </source>
</evidence>
<evidence type="ECO:0000313" key="5">
    <source>
        <dbReference type="Proteomes" id="UP000278440"/>
    </source>
</evidence>
<proteinExistence type="predicted"/>
<protein>
    <submittedName>
        <fullName evidence="4">Putative superfamily III holin-X</fullName>
    </submittedName>
</protein>
<sequence>MSSEPQQDRTLGQLVASATEDVSTLVRGEIALAKAEIGAQVKKAGIGGVFLAAAAVVLFYSVYFLFTTIAEALQALGLPRWLSFLIVFVVMLLVAGVFALIGVRKMKTVEPKPEKTIENAERTVDGLKAAVANPGSARPAPRPTFADRPLGSPASGASTPATSPVTTSSTRDA</sequence>
<reference evidence="3 6" key="2">
    <citation type="submission" date="2020-08" db="EMBL/GenBank/DDBJ databases">
        <title>Genomic Encyclopedia of Type Strains, Phase IV (KMG-V): Genome sequencing to study the core and pangenomes of soil and plant-associated prokaryotes.</title>
        <authorList>
            <person name="Whitman W."/>
        </authorList>
    </citation>
    <scope>NUCLEOTIDE SEQUENCE [LARGE SCALE GENOMIC DNA]</scope>
    <source>
        <strain evidence="3 6">B3ACCR2</strain>
    </source>
</reference>
<organism evidence="4 5">
    <name type="scientific">Terracoccus luteus</name>
    <dbReference type="NCBI Taxonomy" id="53356"/>
    <lineage>
        <taxon>Bacteria</taxon>
        <taxon>Bacillati</taxon>
        <taxon>Actinomycetota</taxon>
        <taxon>Actinomycetes</taxon>
        <taxon>Micrococcales</taxon>
        <taxon>Intrasporangiaceae</taxon>
        <taxon>Terracoccus</taxon>
    </lineage>
</organism>
<reference evidence="4 5" key="1">
    <citation type="submission" date="2018-10" db="EMBL/GenBank/DDBJ databases">
        <title>Sequencing the genomes of 1000 actinobacteria strains.</title>
        <authorList>
            <person name="Klenk H.-P."/>
        </authorList>
    </citation>
    <scope>NUCLEOTIDE SEQUENCE [LARGE SCALE GENOMIC DNA]</scope>
    <source>
        <strain evidence="4 5">DSM 44267</strain>
    </source>
</reference>
<keyword evidence="2" id="KW-1133">Transmembrane helix</keyword>
<evidence type="ECO:0000256" key="1">
    <source>
        <dbReference type="SAM" id="MobiDB-lite"/>
    </source>
</evidence>
<gene>
    <name evidence="4" type="ORF">DFJ68_2544</name>
    <name evidence="3" type="ORF">FHW14_001487</name>
</gene>
<evidence type="ECO:0000256" key="2">
    <source>
        <dbReference type="SAM" id="Phobius"/>
    </source>
</evidence>
<feature type="region of interest" description="Disordered" evidence="1">
    <location>
        <begin position="131"/>
        <end position="173"/>
    </location>
</feature>
<dbReference type="Proteomes" id="UP000278440">
    <property type="component" value="Unassembled WGS sequence"/>
</dbReference>
<feature type="transmembrane region" description="Helical" evidence="2">
    <location>
        <begin position="81"/>
        <end position="103"/>
    </location>
</feature>
<dbReference type="EMBL" id="JACHVT010000003">
    <property type="protein sequence ID" value="MBB2986333.1"/>
    <property type="molecule type" value="Genomic_DNA"/>
</dbReference>
<name>A0A495Y0H0_9MICO</name>
<dbReference type="AlphaFoldDB" id="A0A495Y0H0"/>